<evidence type="ECO:0000313" key="2">
    <source>
        <dbReference type="EnsemblMetazoa" id="Aqu2.1.06661_001"/>
    </source>
</evidence>
<organism evidence="2">
    <name type="scientific">Amphimedon queenslandica</name>
    <name type="common">Sponge</name>
    <dbReference type="NCBI Taxonomy" id="400682"/>
    <lineage>
        <taxon>Eukaryota</taxon>
        <taxon>Metazoa</taxon>
        <taxon>Porifera</taxon>
        <taxon>Demospongiae</taxon>
        <taxon>Heteroscleromorpha</taxon>
        <taxon>Haplosclerida</taxon>
        <taxon>Niphatidae</taxon>
        <taxon>Amphimedon</taxon>
    </lineage>
</organism>
<accession>A0A1X7SX54</accession>
<reference evidence="2" key="1">
    <citation type="submission" date="2017-05" db="UniProtKB">
        <authorList>
            <consortium name="EnsemblMetazoa"/>
        </authorList>
    </citation>
    <scope>IDENTIFICATION</scope>
</reference>
<protein>
    <submittedName>
        <fullName evidence="2">Uncharacterized protein</fullName>
    </submittedName>
</protein>
<keyword evidence="1" id="KW-1133">Transmembrane helix</keyword>
<evidence type="ECO:0000256" key="1">
    <source>
        <dbReference type="SAM" id="Phobius"/>
    </source>
</evidence>
<proteinExistence type="predicted"/>
<dbReference type="AlphaFoldDB" id="A0A1X7SX54"/>
<dbReference type="EnsemblMetazoa" id="Aqu2.1.06661_001">
    <property type="protein sequence ID" value="Aqu2.1.06661_001"/>
    <property type="gene ID" value="Aqu2.1.06661"/>
</dbReference>
<sequence>MESARPYLVGLLALKNHWRTSSILSVLLSLILMQLMLHQSVFSSRSTVSSRSYTPAWRRYWS</sequence>
<keyword evidence="1" id="KW-0472">Membrane</keyword>
<feature type="transmembrane region" description="Helical" evidence="1">
    <location>
        <begin position="20"/>
        <end position="37"/>
    </location>
</feature>
<dbReference type="InParanoid" id="A0A1X7SX54"/>
<name>A0A1X7SX54_AMPQE</name>
<keyword evidence="1" id="KW-0812">Transmembrane</keyword>